<dbReference type="PANTHER" id="PTHR48207:SF3">
    <property type="entry name" value="SUCCINATE--HYDROXYMETHYLGLUTARATE COA-TRANSFERASE"/>
    <property type="match status" value="1"/>
</dbReference>
<dbReference type="Gene3D" id="3.30.1540.10">
    <property type="entry name" value="formyl-coa transferase, domain 3"/>
    <property type="match status" value="1"/>
</dbReference>
<dbReference type="AlphaFoldDB" id="A0A381PZE5"/>
<protein>
    <recommendedName>
        <fullName evidence="3">CoA transferase</fullName>
    </recommendedName>
</protein>
<proteinExistence type="predicted"/>
<evidence type="ECO:0008006" key="3">
    <source>
        <dbReference type="Google" id="ProtNLM"/>
    </source>
</evidence>
<name>A0A381PZE5_9ZZZZ</name>
<dbReference type="SUPFAM" id="SSF89796">
    <property type="entry name" value="CoA-transferase family III (CaiB/BaiF)"/>
    <property type="match status" value="1"/>
</dbReference>
<dbReference type="GO" id="GO:0008410">
    <property type="term" value="F:CoA-transferase activity"/>
    <property type="evidence" value="ECO:0007669"/>
    <property type="project" value="TreeGrafter"/>
</dbReference>
<dbReference type="InterPro" id="IPR003673">
    <property type="entry name" value="CoA-Trfase_fam_III"/>
</dbReference>
<dbReference type="EMBL" id="UINC01001101">
    <property type="protein sequence ID" value="SUZ70763.1"/>
    <property type="molecule type" value="Genomic_DNA"/>
</dbReference>
<sequence length="341" mass="37982">MDRILEIGGFAAGYCGRLFAQSGYDVVRIESQSLNPGWVSQAASDYYLHAGKRRIDTTDPMLIANLASEADIVVAEAATADSLMKLGFNNWPTPVKVSITPFGATGPKRNWQATPGVILAMGGYTNLMGDPDRAPLTLPGHYPEFQSGAFAYTAANACRIANQENTIDIGMLEVVMALSQFTTVMWHCANTIRSRHGNDFWTVVPTNLFRCRDGWVYLNIVPTFWDAFAIFLNRPELLVDKRFKSNDLRSKNRDALHNIIAERIGGMNRSEIEQQATESRVPVGVVQTLSEVLDDPHLKQREFWQSISNGHLTIQSPRPAWKIHGDSITELRLTEAETKRG</sequence>
<evidence type="ECO:0000313" key="2">
    <source>
        <dbReference type="EMBL" id="SUZ70763.1"/>
    </source>
</evidence>
<dbReference type="PANTHER" id="PTHR48207">
    <property type="entry name" value="SUCCINATE--HYDROXYMETHYLGLUTARATE COA-TRANSFERASE"/>
    <property type="match status" value="1"/>
</dbReference>
<organism evidence="2">
    <name type="scientific">marine metagenome</name>
    <dbReference type="NCBI Taxonomy" id="408172"/>
    <lineage>
        <taxon>unclassified sequences</taxon>
        <taxon>metagenomes</taxon>
        <taxon>ecological metagenomes</taxon>
    </lineage>
</organism>
<dbReference type="Gene3D" id="3.40.50.10540">
    <property type="entry name" value="Crotonobetainyl-coa:carnitine coa-transferase, domain 1"/>
    <property type="match status" value="1"/>
</dbReference>
<evidence type="ECO:0000256" key="1">
    <source>
        <dbReference type="ARBA" id="ARBA00022679"/>
    </source>
</evidence>
<dbReference type="InterPro" id="IPR044855">
    <property type="entry name" value="CoA-Trfase_III_dom3_sf"/>
</dbReference>
<dbReference type="InterPro" id="IPR023606">
    <property type="entry name" value="CoA-Trfase_III_dom_1_sf"/>
</dbReference>
<accession>A0A381PZE5</accession>
<dbReference type="Pfam" id="PF02515">
    <property type="entry name" value="CoA_transf_3"/>
    <property type="match status" value="1"/>
</dbReference>
<gene>
    <name evidence="2" type="ORF">METZ01_LOCUS23617</name>
</gene>
<reference evidence="2" key="1">
    <citation type="submission" date="2018-05" db="EMBL/GenBank/DDBJ databases">
        <authorList>
            <person name="Lanie J.A."/>
            <person name="Ng W.-L."/>
            <person name="Kazmierczak K.M."/>
            <person name="Andrzejewski T.M."/>
            <person name="Davidsen T.M."/>
            <person name="Wayne K.J."/>
            <person name="Tettelin H."/>
            <person name="Glass J.I."/>
            <person name="Rusch D."/>
            <person name="Podicherti R."/>
            <person name="Tsui H.-C.T."/>
            <person name="Winkler M.E."/>
        </authorList>
    </citation>
    <scope>NUCLEOTIDE SEQUENCE</scope>
</reference>
<keyword evidence="1" id="KW-0808">Transferase</keyword>
<dbReference type="InterPro" id="IPR050483">
    <property type="entry name" value="CoA-transferase_III_domain"/>
</dbReference>